<evidence type="ECO:0000256" key="2">
    <source>
        <dbReference type="ARBA" id="ARBA00023163"/>
    </source>
</evidence>
<sequence length="303" mass="33289">MIIVLIDIMQALQAADRAAPSSSSLEPLLDGAVRLQPGLIVCHTTAMALGAVAEERSFPGDRDYIHVNCQLAGRLEGTLGRHRLDYVPGQGSIGFSAGERFRLRHCAQFQNLAVMLTPAALRELAGDEICERLGGGLSPDFFARHAGLRRDALRMAGRVAGLMAAFPQQRLLLHAAVLDYLHRHFASFQPRTSVPALSVRERERIEAARALLLRDLGTPPTIAELARAVGLNQCKLKTGFRQCFGSSIYALFQKTRMERARELLRTHNVTETAMLLGYSNMSHFSAAFHKQFACPPSRAAHLP</sequence>
<dbReference type="PANTHER" id="PTHR47893:SF1">
    <property type="entry name" value="REGULATORY PROTEIN PCHR"/>
    <property type="match status" value="1"/>
</dbReference>
<dbReference type="PANTHER" id="PTHR47893">
    <property type="entry name" value="REGULATORY PROTEIN PCHR"/>
    <property type="match status" value="1"/>
</dbReference>
<dbReference type="SMART" id="SM00342">
    <property type="entry name" value="HTH_ARAC"/>
    <property type="match status" value="1"/>
</dbReference>
<dbReference type="eggNOG" id="COG2207">
    <property type="taxonomic scope" value="Bacteria"/>
</dbReference>
<dbReference type="Pfam" id="PF12833">
    <property type="entry name" value="HTH_18"/>
    <property type="match status" value="1"/>
</dbReference>
<dbReference type="Pfam" id="PF14525">
    <property type="entry name" value="AraC_binding_2"/>
    <property type="match status" value="1"/>
</dbReference>
<comment type="caution">
    <text evidence="4">The sequence shown here is derived from an EMBL/GenBank/DDBJ whole genome shotgun (WGS) entry which is preliminary data.</text>
</comment>
<gene>
    <name evidence="4" type="ORF">C666_09030</name>
</gene>
<dbReference type="InterPro" id="IPR018060">
    <property type="entry name" value="HTH_AraC"/>
</dbReference>
<keyword evidence="1" id="KW-0805">Transcription regulation</keyword>
<protein>
    <recommendedName>
        <fullName evidence="3">HTH araC/xylS-type domain-containing protein</fullName>
    </recommendedName>
</protein>
<dbReference type="InterPro" id="IPR009057">
    <property type="entry name" value="Homeodomain-like_sf"/>
</dbReference>
<accession>N6Y9Y1</accession>
<dbReference type="InterPro" id="IPR053142">
    <property type="entry name" value="PchR_regulatory_protein"/>
</dbReference>
<dbReference type="Proteomes" id="UP000013232">
    <property type="component" value="Unassembled WGS sequence"/>
</dbReference>
<reference evidence="4 5" key="1">
    <citation type="submission" date="2012-09" db="EMBL/GenBank/DDBJ databases">
        <title>Draft Genome Sequences of 6 Strains from Genus Thauera.</title>
        <authorList>
            <person name="Liu B."/>
            <person name="Shapleigh J.P."/>
            <person name="Frostegard A.H."/>
        </authorList>
    </citation>
    <scope>NUCLEOTIDE SEQUENCE [LARGE SCALE GENOMIC DNA]</scope>
    <source>
        <strain evidence="5">47Lol / DSM 12138</strain>
    </source>
</reference>
<keyword evidence="5" id="KW-1185">Reference proteome</keyword>
<organism evidence="4 5">
    <name type="scientific">Thauera linaloolentis (strain DSM 12138 / JCM 21573 / CCUG 41526 / CIP 105981 / IAM 15112 / NBRC 102519 / 47Lol)</name>
    <dbReference type="NCBI Taxonomy" id="1123367"/>
    <lineage>
        <taxon>Bacteria</taxon>
        <taxon>Pseudomonadati</taxon>
        <taxon>Pseudomonadota</taxon>
        <taxon>Betaproteobacteria</taxon>
        <taxon>Rhodocyclales</taxon>
        <taxon>Zoogloeaceae</taxon>
        <taxon>Thauera</taxon>
    </lineage>
</organism>
<dbReference type="EMBL" id="AMXE01000027">
    <property type="protein sequence ID" value="ENO88315.1"/>
    <property type="molecule type" value="Genomic_DNA"/>
</dbReference>
<dbReference type="AlphaFoldDB" id="N6Y9Y1"/>
<dbReference type="GO" id="GO:0003700">
    <property type="term" value="F:DNA-binding transcription factor activity"/>
    <property type="evidence" value="ECO:0007669"/>
    <property type="project" value="InterPro"/>
</dbReference>
<evidence type="ECO:0000259" key="3">
    <source>
        <dbReference type="PROSITE" id="PS01124"/>
    </source>
</evidence>
<feature type="domain" description="HTH araC/xylS-type" evidence="3">
    <location>
        <begin position="206"/>
        <end position="302"/>
    </location>
</feature>
<dbReference type="GO" id="GO:0043565">
    <property type="term" value="F:sequence-specific DNA binding"/>
    <property type="evidence" value="ECO:0007669"/>
    <property type="project" value="InterPro"/>
</dbReference>
<evidence type="ECO:0000313" key="4">
    <source>
        <dbReference type="EMBL" id="ENO88315.1"/>
    </source>
</evidence>
<dbReference type="RefSeq" id="WP_004337290.1">
    <property type="nucleotide sequence ID" value="NZ_AMXE01000027.1"/>
</dbReference>
<keyword evidence="2" id="KW-0804">Transcription</keyword>
<dbReference type="PROSITE" id="PS01124">
    <property type="entry name" value="HTH_ARAC_FAMILY_2"/>
    <property type="match status" value="1"/>
</dbReference>
<dbReference type="STRING" id="1123367.GCA_000621305_00546"/>
<name>N6Y9Y1_THAL4</name>
<proteinExistence type="predicted"/>
<dbReference type="InterPro" id="IPR035418">
    <property type="entry name" value="AraC-bd_2"/>
</dbReference>
<dbReference type="Gene3D" id="1.10.10.60">
    <property type="entry name" value="Homeodomain-like"/>
    <property type="match status" value="2"/>
</dbReference>
<evidence type="ECO:0000256" key="1">
    <source>
        <dbReference type="ARBA" id="ARBA00023015"/>
    </source>
</evidence>
<evidence type="ECO:0000313" key="5">
    <source>
        <dbReference type="Proteomes" id="UP000013232"/>
    </source>
</evidence>
<dbReference type="SUPFAM" id="SSF46689">
    <property type="entry name" value="Homeodomain-like"/>
    <property type="match status" value="2"/>
</dbReference>